<dbReference type="EMBL" id="VMBG01000001">
    <property type="protein sequence ID" value="TSJ77848.1"/>
    <property type="molecule type" value="Genomic_DNA"/>
</dbReference>
<keyword evidence="1" id="KW-0812">Transmembrane</keyword>
<feature type="transmembrane region" description="Helical" evidence="1">
    <location>
        <begin position="183"/>
        <end position="207"/>
    </location>
</feature>
<dbReference type="PANTHER" id="PTHR36394:SF1">
    <property type="entry name" value="OS01G0277700 PROTEIN"/>
    <property type="match status" value="1"/>
</dbReference>
<dbReference type="PANTHER" id="PTHR36394">
    <property type="entry name" value="OS01G0277700 PROTEIN"/>
    <property type="match status" value="1"/>
</dbReference>
<dbReference type="Proteomes" id="UP000315648">
    <property type="component" value="Unassembled WGS sequence"/>
</dbReference>
<feature type="transmembrane region" description="Helical" evidence="1">
    <location>
        <begin position="6"/>
        <end position="33"/>
    </location>
</feature>
<dbReference type="RefSeq" id="WP_144228190.1">
    <property type="nucleotide sequence ID" value="NZ_CBCRVV010000001.1"/>
</dbReference>
<feature type="transmembrane region" description="Helical" evidence="1">
    <location>
        <begin position="219"/>
        <end position="238"/>
    </location>
</feature>
<accession>A0A556QMG8</accession>
<evidence type="ECO:0000256" key="1">
    <source>
        <dbReference type="SAM" id="Phobius"/>
    </source>
</evidence>
<gene>
    <name evidence="2" type="ORF">FPL22_00645</name>
</gene>
<reference evidence="2 3" key="1">
    <citation type="submission" date="2019-07" db="EMBL/GenBank/DDBJ databases">
        <title>Description of 53C-WASEF.</title>
        <authorList>
            <person name="Pitt A."/>
            <person name="Hahn M.W."/>
        </authorList>
    </citation>
    <scope>NUCLEOTIDE SEQUENCE [LARGE SCALE GENOMIC DNA]</scope>
    <source>
        <strain evidence="2 3">53C-WASEF</strain>
    </source>
</reference>
<protein>
    <recommendedName>
        <fullName evidence="4">Urease accessory protein UreH-like transmembrane domain-containing protein</fullName>
    </recommendedName>
</protein>
<organism evidence="2 3">
    <name type="scientific">Rariglobus hedericola</name>
    <dbReference type="NCBI Taxonomy" id="2597822"/>
    <lineage>
        <taxon>Bacteria</taxon>
        <taxon>Pseudomonadati</taxon>
        <taxon>Verrucomicrobiota</taxon>
        <taxon>Opitutia</taxon>
        <taxon>Opitutales</taxon>
        <taxon>Opitutaceae</taxon>
        <taxon>Rariglobus</taxon>
    </lineage>
</organism>
<keyword evidence="1" id="KW-1133">Transmembrane helix</keyword>
<name>A0A556QMG8_9BACT</name>
<dbReference type="OrthoDB" id="9782403at2"/>
<sequence length="242" mass="26420">MNSTALATIAATGFFVAFLHAAIPTHWLPFVLVARTRRWSRSKALMVSVFAGLGHVALTSLLGLAIAWFGFQLDEHFGHAFTMIAGGVLLVVGAFYFWRQWRGKGILHHHTPGGNHEPSSHCGHEKHGHSHLEAELEGSALVSDRKGDWAAISGLFIMLTLSPCEGFLPVYLSGVQFGWQGFFVLSGILAVGTLGGMLVFTWLTLVGLEKVELKRIERWEAGLLGIVFTVLGVVMLTLKHSH</sequence>
<evidence type="ECO:0000313" key="2">
    <source>
        <dbReference type="EMBL" id="TSJ77848.1"/>
    </source>
</evidence>
<proteinExistence type="predicted"/>
<feature type="transmembrane region" description="Helical" evidence="1">
    <location>
        <begin position="149"/>
        <end position="171"/>
    </location>
</feature>
<keyword evidence="3" id="KW-1185">Reference proteome</keyword>
<feature type="transmembrane region" description="Helical" evidence="1">
    <location>
        <begin position="45"/>
        <end position="71"/>
    </location>
</feature>
<dbReference type="AlphaFoldDB" id="A0A556QMG8"/>
<comment type="caution">
    <text evidence="2">The sequence shown here is derived from an EMBL/GenBank/DDBJ whole genome shotgun (WGS) entry which is preliminary data.</text>
</comment>
<evidence type="ECO:0000313" key="3">
    <source>
        <dbReference type="Proteomes" id="UP000315648"/>
    </source>
</evidence>
<keyword evidence="1" id="KW-0472">Membrane</keyword>
<feature type="transmembrane region" description="Helical" evidence="1">
    <location>
        <begin position="77"/>
        <end position="98"/>
    </location>
</feature>
<evidence type="ECO:0008006" key="4">
    <source>
        <dbReference type="Google" id="ProtNLM"/>
    </source>
</evidence>